<proteinExistence type="predicted"/>
<dbReference type="EMBL" id="KQ414642">
    <property type="protein sequence ID" value="KOC66772.1"/>
    <property type="molecule type" value="Genomic_DNA"/>
</dbReference>
<dbReference type="OrthoDB" id="10066279at2759"/>
<dbReference type="InterPro" id="IPR036236">
    <property type="entry name" value="Znf_C2H2_sf"/>
</dbReference>
<dbReference type="PANTHER" id="PTHR21020:SF0">
    <property type="entry name" value="ZINC FINGER PROTEIN 800"/>
    <property type="match status" value="1"/>
</dbReference>
<gene>
    <name evidence="4" type="ORF">WH47_00465</name>
</gene>
<evidence type="ECO:0000259" key="3">
    <source>
        <dbReference type="PROSITE" id="PS50157"/>
    </source>
</evidence>
<dbReference type="PROSITE" id="PS50157">
    <property type="entry name" value="ZINC_FINGER_C2H2_2"/>
    <property type="match status" value="3"/>
</dbReference>
<dbReference type="SUPFAM" id="SSF57667">
    <property type="entry name" value="beta-beta-alpha zinc fingers"/>
    <property type="match status" value="1"/>
</dbReference>
<dbReference type="Gene3D" id="3.30.160.60">
    <property type="entry name" value="Classic Zinc Finger"/>
    <property type="match status" value="1"/>
</dbReference>
<evidence type="ECO:0000256" key="1">
    <source>
        <dbReference type="PROSITE-ProRule" id="PRU00042"/>
    </source>
</evidence>
<keyword evidence="1" id="KW-0862">Zinc</keyword>
<dbReference type="InterPro" id="IPR039149">
    <property type="entry name" value="ZNF800"/>
</dbReference>
<dbReference type="InterPro" id="IPR013087">
    <property type="entry name" value="Znf_C2H2_type"/>
</dbReference>
<feature type="region of interest" description="Disordered" evidence="2">
    <location>
        <begin position="1"/>
        <end position="21"/>
    </location>
</feature>
<keyword evidence="1" id="KW-0863">Zinc-finger</keyword>
<dbReference type="AlphaFoldDB" id="A0A0L7R7B3"/>
<evidence type="ECO:0000313" key="5">
    <source>
        <dbReference type="Proteomes" id="UP000053825"/>
    </source>
</evidence>
<dbReference type="STRING" id="597456.A0A0L7R7B3"/>
<name>A0A0L7R7B3_9HYME</name>
<keyword evidence="5" id="KW-1185">Reference proteome</keyword>
<sequence length="899" mass="102240">MKSKTKPKKSNGKFGRVKFPSKEVTPINPDLSQLRPPIDISVSTLYRVCKVLENGSDEVRSILAYECDLVYECRICKSLFRSLMNFISHKRIYCKEKFDITFARNSSNDYDIISSSKLNSPKTEKMFQDTCGNDRILRSQVSKTEQKKDLTAVVSMLQKKQIENLQTNAERLYLETMHSNSSAVYQTIESIVSTQNHRDLMKAQVMELNNISEQTAVLGPNGQLVQPSQELISNTVTQICDNEGSAIHENDLVCSICTFLLIKNFIFKKTLAVHTKTLHTSHRLCYPCPCCSSTFANTWSVYRHLFKVHRKSNEQVRKLRSQIQEKAFIKDTTVAEDLQKEDANKILMSSELCINETQEWMDHLESDTELQRCGGCGKRFDRKAALSAHSQYCQRRVAACESTTKVKKINKVLSDCTSNENISTNSEIQKNNVDVQNSSISLKIDNSNETSIRVEAVASLSKADWDMLEGGESIPQNESNTTVITALTNGVQENVEKDNLSSVSDTSDPVQIVYTSINKHKTTIGSKKRKNKDSTKRLNNNAEVNIDGDAEIEKIDHVLLMEKKVASIVNFQKLQCLPCKRKFTSVNNLRRHAAIHIGWNRYQCKLCDYKCFVKCDCVAHCNKMHNAQNNRVIIEGMINQISDDQYMYDQNIMLNITNLEEEVDSPEIVEVRISPEHIEPEVQIEEKSMNEEKTKIVQPNSVASTQQMVHVNEETQENLDDGIKGQHTLGLDPDLRKMVMEVIFGSSEVNSTKQVEVGESILSENSNSKLQNKEDIDIHSRGFDLKVSDTASVQDGSKPQRPIRNKIKPLNKDFIYDLKDVTLRKDPLIVKPFNKSFAKKSLTQEEDNLERDTEQPSKRFKSVQNNEISILCGNSVTEKYDIKLDRDLKNNLTFSECHS</sequence>
<reference evidence="4 5" key="1">
    <citation type="submission" date="2015-07" db="EMBL/GenBank/DDBJ databases">
        <title>The genome of Habropoda laboriosa.</title>
        <authorList>
            <person name="Pan H."/>
            <person name="Kapheim K."/>
        </authorList>
    </citation>
    <scope>NUCLEOTIDE SEQUENCE [LARGE SCALE GENOMIC DNA]</scope>
    <source>
        <strain evidence="4">0110345459</strain>
    </source>
</reference>
<feature type="compositionally biased region" description="Basic residues" evidence="2">
    <location>
        <begin position="1"/>
        <end position="11"/>
    </location>
</feature>
<dbReference type="GO" id="GO:0008270">
    <property type="term" value="F:zinc ion binding"/>
    <property type="evidence" value="ECO:0007669"/>
    <property type="project" value="UniProtKB-KW"/>
</dbReference>
<feature type="domain" description="C2H2-type" evidence="3">
    <location>
        <begin position="574"/>
        <end position="601"/>
    </location>
</feature>
<protein>
    <submittedName>
        <fullName evidence="4">Zinc finger protein 800</fullName>
    </submittedName>
</protein>
<accession>A0A0L7R7B3</accession>
<evidence type="ECO:0000313" key="4">
    <source>
        <dbReference type="EMBL" id="KOC66772.1"/>
    </source>
</evidence>
<keyword evidence="1" id="KW-0479">Metal-binding</keyword>
<feature type="domain" description="C2H2-type" evidence="3">
    <location>
        <begin position="286"/>
        <end position="314"/>
    </location>
</feature>
<dbReference type="PROSITE" id="PS00028">
    <property type="entry name" value="ZINC_FINGER_C2H2_1"/>
    <property type="match status" value="2"/>
</dbReference>
<feature type="domain" description="C2H2-type" evidence="3">
    <location>
        <begin position="71"/>
        <end position="98"/>
    </location>
</feature>
<organism evidence="4 5">
    <name type="scientific">Habropoda laboriosa</name>
    <dbReference type="NCBI Taxonomy" id="597456"/>
    <lineage>
        <taxon>Eukaryota</taxon>
        <taxon>Metazoa</taxon>
        <taxon>Ecdysozoa</taxon>
        <taxon>Arthropoda</taxon>
        <taxon>Hexapoda</taxon>
        <taxon>Insecta</taxon>
        <taxon>Pterygota</taxon>
        <taxon>Neoptera</taxon>
        <taxon>Endopterygota</taxon>
        <taxon>Hymenoptera</taxon>
        <taxon>Apocrita</taxon>
        <taxon>Aculeata</taxon>
        <taxon>Apoidea</taxon>
        <taxon>Anthophila</taxon>
        <taxon>Apidae</taxon>
        <taxon>Habropoda</taxon>
    </lineage>
</organism>
<dbReference type="SMART" id="SM00355">
    <property type="entry name" value="ZnF_C2H2"/>
    <property type="match status" value="6"/>
</dbReference>
<dbReference type="Proteomes" id="UP000053825">
    <property type="component" value="Unassembled WGS sequence"/>
</dbReference>
<dbReference type="PANTHER" id="PTHR21020">
    <property type="entry name" value="ZINC FINGER PROTEIN 800"/>
    <property type="match status" value="1"/>
</dbReference>
<evidence type="ECO:0000256" key="2">
    <source>
        <dbReference type="SAM" id="MobiDB-lite"/>
    </source>
</evidence>